<feature type="region of interest" description="Disordered" evidence="1">
    <location>
        <begin position="173"/>
        <end position="221"/>
    </location>
</feature>
<dbReference type="Proteomes" id="UP000821837">
    <property type="component" value="Chromosome 3"/>
</dbReference>
<proteinExistence type="predicted"/>
<feature type="compositionally biased region" description="Basic and acidic residues" evidence="1">
    <location>
        <begin position="142"/>
        <end position="151"/>
    </location>
</feature>
<evidence type="ECO:0000256" key="1">
    <source>
        <dbReference type="SAM" id="MobiDB-lite"/>
    </source>
</evidence>
<accession>A0A9D4Q373</accession>
<feature type="compositionally biased region" description="Low complexity" evidence="1">
    <location>
        <begin position="1"/>
        <end position="18"/>
    </location>
</feature>
<dbReference type="AlphaFoldDB" id="A0A9D4Q373"/>
<sequence length="221" mass="23543">MRGGSASSGKPSVSPSRGVARENHARAELFEHSYSATSLGQKGQAPGGGRGAHATAAAAMNAPRTKRLRCIDGDPGPGDKRPRPSCDSDSPSENGSDDESTTLGDGVDTSRPSTPPPTPQRRQVVGSPQAPPSVPPSGVKRRLFDSEESSKRMSPAFKKYKTSMLLRYIGADQLRETPVRETASTVQAPSKQSRPTAKRPREEQHVHTTEPRKAVPEGIQT</sequence>
<feature type="region of interest" description="Disordered" evidence="1">
    <location>
        <begin position="1"/>
        <end position="160"/>
    </location>
</feature>
<evidence type="ECO:0000313" key="2">
    <source>
        <dbReference type="EMBL" id="KAH7963217.1"/>
    </source>
</evidence>
<organism evidence="2 3">
    <name type="scientific">Rhipicephalus sanguineus</name>
    <name type="common">Brown dog tick</name>
    <name type="synonym">Ixodes sanguineus</name>
    <dbReference type="NCBI Taxonomy" id="34632"/>
    <lineage>
        <taxon>Eukaryota</taxon>
        <taxon>Metazoa</taxon>
        <taxon>Ecdysozoa</taxon>
        <taxon>Arthropoda</taxon>
        <taxon>Chelicerata</taxon>
        <taxon>Arachnida</taxon>
        <taxon>Acari</taxon>
        <taxon>Parasitiformes</taxon>
        <taxon>Ixodida</taxon>
        <taxon>Ixodoidea</taxon>
        <taxon>Ixodidae</taxon>
        <taxon>Rhipicephalinae</taxon>
        <taxon>Rhipicephalus</taxon>
        <taxon>Rhipicephalus</taxon>
    </lineage>
</organism>
<comment type="caution">
    <text evidence="2">The sequence shown here is derived from an EMBL/GenBank/DDBJ whole genome shotgun (WGS) entry which is preliminary data.</text>
</comment>
<feature type="compositionally biased region" description="Low complexity" evidence="1">
    <location>
        <begin position="52"/>
        <end position="62"/>
    </location>
</feature>
<evidence type="ECO:0000313" key="3">
    <source>
        <dbReference type="Proteomes" id="UP000821837"/>
    </source>
</evidence>
<feature type="compositionally biased region" description="Basic and acidic residues" evidence="1">
    <location>
        <begin position="199"/>
        <end position="215"/>
    </location>
</feature>
<feature type="compositionally biased region" description="Basic and acidic residues" evidence="1">
    <location>
        <begin position="19"/>
        <end position="31"/>
    </location>
</feature>
<feature type="compositionally biased region" description="Polar residues" evidence="1">
    <location>
        <begin position="182"/>
        <end position="195"/>
    </location>
</feature>
<dbReference type="EMBL" id="JABSTV010001249">
    <property type="protein sequence ID" value="KAH7963217.1"/>
    <property type="molecule type" value="Genomic_DNA"/>
</dbReference>
<gene>
    <name evidence="2" type="ORF">HPB52_020096</name>
</gene>
<reference evidence="2" key="2">
    <citation type="submission" date="2021-09" db="EMBL/GenBank/DDBJ databases">
        <authorList>
            <person name="Jia N."/>
            <person name="Wang J."/>
            <person name="Shi W."/>
            <person name="Du L."/>
            <person name="Sun Y."/>
            <person name="Zhan W."/>
            <person name="Jiang J."/>
            <person name="Wang Q."/>
            <person name="Zhang B."/>
            <person name="Ji P."/>
            <person name="Sakyi L.B."/>
            <person name="Cui X."/>
            <person name="Yuan T."/>
            <person name="Jiang B."/>
            <person name="Yang W."/>
            <person name="Lam T.T.-Y."/>
            <person name="Chang Q."/>
            <person name="Ding S."/>
            <person name="Wang X."/>
            <person name="Zhu J."/>
            <person name="Ruan X."/>
            <person name="Zhao L."/>
            <person name="Wei J."/>
            <person name="Que T."/>
            <person name="Du C."/>
            <person name="Cheng J."/>
            <person name="Dai P."/>
            <person name="Han X."/>
            <person name="Huang E."/>
            <person name="Gao Y."/>
            <person name="Liu J."/>
            <person name="Shao H."/>
            <person name="Ye R."/>
            <person name="Li L."/>
            <person name="Wei W."/>
            <person name="Wang X."/>
            <person name="Wang C."/>
            <person name="Huo Q."/>
            <person name="Li W."/>
            <person name="Guo W."/>
            <person name="Chen H."/>
            <person name="Chen S."/>
            <person name="Zhou L."/>
            <person name="Zhou L."/>
            <person name="Ni X."/>
            <person name="Tian J."/>
            <person name="Zhou Y."/>
            <person name="Sheng Y."/>
            <person name="Liu T."/>
            <person name="Pan Y."/>
            <person name="Xia L."/>
            <person name="Li J."/>
            <person name="Zhao F."/>
            <person name="Cao W."/>
        </authorList>
    </citation>
    <scope>NUCLEOTIDE SEQUENCE</scope>
    <source>
        <strain evidence="2">Rsan-2018</strain>
        <tissue evidence="2">Larvae</tissue>
    </source>
</reference>
<protein>
    <submittedName>
        <fullName evidence="2">Uncharacterized protein</fullName>
    </submittedName>
</protein>
<name>A0A9D4Q373_RHISA</name>
<feature type="compositionally biased region" description="Basic and acidic residues" evidence="1">
    <location>
        <begin position="69"/>
        <end position="86"/>
    </location>
</feature>
<reference evidence="2" key="1">
    <citation type="journal article" date="2020" name="Cell">
        <title>Large-Scale Comparative Analyses of Tick Genomes Elucidate Their Genetic Diversity and Vector Capacities.</title>
        <authorList>
            <consortium name="Tick Genome and Microbiome Consortium (TIGMIC)"/>
            <person name="Jia N."/>
            <person name="Wang J."/>
            <person name="Shi W."/>
            <person name="Du L."/>
            <person name="Sun Y."/>
            <person name="Zhan W."/>
            <person name="Jiang J.F."/>
            <person name="Wang Q."/>
            <person name="Zhang B."/>
            <person name="Ji P."/>
            <person name="Bell-Sakyi L."/>
            <person name="Cui X.M."/>
            <person name="Yuan T.T."/>
            <person name="Jiang B.G."/>
            <person name="Yang W.F."/>
            <person name="Lam T.T."/>
            <person name="Chang Q.C."/>
            <person name="Ding S.J."/>
            <person name="Wang X.J."/>
            <person name="Zhu J.G."/>
            <person name="Ruan X.D."/>
            <person name="Zhao L."/>
            <person name="Wei J.T."/>
            <person name="Ye R.Z."/>
            <person name="Que T.C."/>
            <person name="Du C.H."/>
            <person name="Zhou Y.H."/>
            <person name="Cheng J.X."/>
            <person name="Dai P.F."/>
            <person name="Guo W.B."/>
            <person name="Han X.H."/>
            <person name="Huang E.J."/>
            <person name="Li L.F."/>
            <person name="Wei W."/>
            <person name="Gao Y.C."/>
            <person name="Liu J.Z."/>
            <person name="Shao H.Z."/>
            <person name="Wang X."/>
            <person name="Wang C.C."/>
            <person name="Yang T.C."/>
            <person name="Huo Q.B."/>
            <person name="Li W."/>
            <person name="Chen H.Y."/>
            <person name="Chen S.E."/>
            <person name="Zhou L.G."/>
            <person name="Ni X.B."/>
            <person name="Tian J.H."/>
            <person name="Sheng Y."/>
            <person name="Liu T."/>
            <person name="Pan Y.S."/>
            <person name="Xia L.Y."/>
            <person name="Li J."/>
            <person name="Zhao F."/>
            <person name="Cao W.C."/>
        </authorList>
    </citation>
    <scope>NUCLEOTIDE SEQUENCE</scope>
    <source>
        <strain evidence="2">Rsan-2018</strain>
    </source>
</reference>
<keyword evidence="3" id="KW-1185">Reference proteome</keyword>